<dbReference type="CDD" id="cd01392">
    <property type="entry name" value="HTH_LacI"/>
    <property type="match status" value="1"/>
</dbReference>
<dbReference type="Gene3D" id="3.40.50.2300">
    <property type="match status" value="2"/>
</dbReference>
<evidence type="ECO:0000256" key="1">
    <source>
        <dbReference type="ARBA" id="ARBA00023015"/>
    </source>
</evidence>
<dbReference type="PROSITE" id="PS50932">
    <property type="entry name" value="HTH_LACI_2"/>
    <property type="match status" value="1"/>
</dbReference>
<keyword evidence="1" id="KW-0805">Transcription regulation</keyword>
<dbReference type="STRING" id="445975.COLSTE_01318"/>
<dbReference type="HOGENOM" id="CLU_037628_6_1_11"/>
<evidence type="ECO:0000259" key="4">
    <source>
        <dbReference type="PROSITE" id="PS50932"/>
    </source>
</evidence>
<accession>B6GB60</accession>
<dbReference type="Proteomes" id="UP000003560">
    <property type="component" value="Unassembled WGS sequence"/>
</dbReference>
<dbReference type="RefSeq" id="WP_006720963.1">
    <property type="nucleotide sequence ID" value="NZ_CP085935.1"/>
</dbReference>
<dbReference type="Pfam" id="PF13377">
    <property type="entry name" value="Peripla_BP_3"/>
    <property type="match status" value="1"/>
</dbReference>
<dbReference type="CDD" id="cd01574">
    <property type="entry name" value="PBP1_LacI"/>
    <property type="match status" value="1"/>
</dbReference>
<dbReference type="GeneID" id="98001762"/>
<dbReference type="InterPro" id="IPR046335">
    <property type="entry name" value="LacI/GalR-like_sensor"/>
</dbReference>
<dbReference type="GO" id="GO:0000976">
    <property type="term" value="F:transcription cis-regulatory region binding"/>
    <property type="evidence" value="ECO:0007669"/>
    <property type="project" value="TreeGrafter"/>
</dbReference>
<sequence length="343" mass="37110">MVDREVALGATQRAGRNVSMSDVAAAAGVSQQTVSRVVNGAPNVSEKTRAMVLEAMRELGFRPNYAGRSLRGGCYRAVGLCAYDVTQVGNLTMLDGILAAACAQGCAVTMVEMDERSAFSLEDASRRMAALPVDAMIIGMSRMAPDFETFDPQPGMNTVIVTMCAHPRVTTVDSDHYGCSKLVMDHLFEYGHEQIRFVGGPAFSIDSKFREAGWRDALASRRIEPVAPLRGDWTADSGYEVGRALAADRTMTAVYAANDQMAVGVIAALREAGRRVPEDVSVVGIDDSLRSMIPHVELTTVRFDLRERGRLVFEHAMGSVDAPIEAVRIPGELVRRSTVAPRP</sequence>
<keyword evidence="3" id="KW-0804">Transcription</keyword>
<reference evidence="5 6" key="1">
    <citation type="submission" date="2008-10" db="EMBL/GenBank/DDBJ databases">
        <title>Draft genome sequence of Collinsella stercoris (DSM 13279).</title>
        <authorList>
            <person name="Sudarsanam P."/>
            <person name="Ley R."/>
            <person name="Guruge J."/>
            <person name="Turnbaugh P.J."/>
            <person name="Mahowald M."/>
            <person name="Liep D."/>
            <person name="Gordon J."/>
        </authorList>
    </citation>
    <scope>NUCLEOTIDE SEQUENCE [LARGE SCALE GENOMIC DNA]</scope>
    <source>
        <strain evidence="5 6">DSM 13279</strain>
    </source>
</reference>
<dbReference type="PANTHER" id="PTHR30146">
    <property type="entry name" value="LACI-RELATED TRANSCRIPTIONAL REPRESSOR"/>
    <property type="match status" value="1"/>
</dbReference>
<dbReference type="EMBL" id="ABXJ01000069">
    <property type="protein sequence ID" value="EEA90554.1"/>
    <property type="molecule type" value="Genomic_DNA"/>
</dbReference>
<dbReference type="GO" id="GO:0003700">
    <property type="term" value="F:DNA-binding transcription factor activity"/>
    <property type="evidence" value="ECO:0007669"/>
    <property type="project" value="TreeGrafter"/>
</dbReference>
<evidence type="ECO:0000256" key="3">
    <source>
        <dbReference type="ARBA" id="ARBA00023163"/>
    </source>
</evidence>
<evidence type="ECO:0000313" key="6">
    <source>
        <dbReference type="Proteomes" id="UP000003560"/>
    </source>
</evidence>
<evidence type="ECO:0000313" key="5">
    <source>
        <dbReference type="EMBL" id="EEA90554.1"/>
    </source>
</evidence>
<protein>
    <submittedName>
        <fullName evidence="5">Transcriptional regulator, LacI family</fullName>
    </submittedName>
</protein>
<name>B6GB60_9ACTN</name>
<dbReference type="InterPro" id="IPR000843">
    <property type="entry name" value="HTH_LacI"/>
</dbReference>
<comment type="caution">
    <text evidence="5">The sequence shown here is derived from an EMBL/GenBank/DDBJ whole genome shotgun (WGS) entry which is preliminary data.</text>
</comment>
<keyword evidence="2" id="KW-0238">DNA-binding</keyword>
<dbReference type="SUPFAM" id="SSF53822">
    <property type="entry name" value="Periplasmic binding protein-like I"/>
    <property type="match status" value="1"/>
</dbReference>
<dbReference type="eggNOG" id="COG1609">
    <property type="taxonomic scope" value="Bacteria"/>
</dbReference>
<dbReference type="InterPro" id="IPR028082">
    <property type="entry name" value="Peripla_BP_I"/>
</dbReference>
<dbReference type="InterPro" id="IPR010982">
    <property type="entry name" value="Lambda_DNA-bd_dom_sf"/>
</dbReference>
<dbReference type="SUPFAM" id="SSF47413">
    <property type="entry name" value="lambda repressor-like DNA-binding domains"/>
    <property type="match status" value="1"/>
</dbReference>
<dbReference type="OrthoDB" id="9785139at2"/>
<dbReference type="PANTHER" id="PTHR30146:SF153">
    <property type="entry name" value="LACTOSE OPERON REPRESSOR"/>
    <property type="match status" value="1"/>
</dbReference>
<gene>
    <name evidence="5" type="ORF">COLSTE_01318</name>
</gene>
<reference evidence="5 6" key="2">
    <citation type="submission" date="2008-10" db="EMBL/GenBank/DDBJ databases">
        <authorList>
            <person name="Fulton L."/>
            <person name="Clifton S."/>
            <person name="Fulton B."/>
            <person name="Xu J."/>
            <person name="Minx P."/>
            <person name="Pepin K.H."/>
            <person name="Johnson M."/>
            <person name="Thiruvilangam P."/>
            <person name="Bhonagiri V."/>
            <person name="Nash W.E."/>
            <person name="Mardis E.R."/>
            <person name="Wilson R.K."/>
        </authorList>
    </citation>
    <scope>NUCLEOTIDE SEQUENCE [LARGE SCALE GENOMIC DNA]</scope>
    <source>
        <strain evidence="5 6">DSM 13279</strain>
    </source>
</reference>
<feature type="domain" description="HTH lacI-type" evidence="4">
    <location>
        <begin position="18"/>
        <end position="72"/>
    </location>
</feature>
<dbReference type="Gene3D" id="1.10.260.40">
    <property type="entry name" value="lambda repressor-like DNA-binding domains"/>
    <property type="match status" value="1"/>
</dbReference>
<keyword evidence="6" id="KW-1185">Reference proteome</keyword>
<dbReference type="AlphaFoldDB" id="B6GB60"/>
<dbReference type="SMART" id="SM00354">
    <property type="entry name" value="HTH_LACI"/>
    <property type="match status" value="1"/>
</dbReference>
<proteinExistence type="predicted"/>
<dbReference type="PROSITE" id="PS00356">
    <property type="entry name" value="HTH_LACI_1"/>
    <property type="match status" value="1"/>
</dbReference>
<dbReference type="Pfam" id="PF00356">
    <property type="entry name" value="LacI"/>
    <property type="match status" value="1"/>
</dbReference>
<organism evidence="5 6">
    <name type="scientific">Collinsella stercoris DSM 13279</name>
    <dbReference type="NCBI Taxonomy" id="445975"/>
    <lineage>
        <taxon>Bacteria</taxon>
        <taxon>Bacillati</taxon>
        <taxon>Actinomycetota</taxon>
        <taxon>Coriobacteriia</taxon>
        <taxon>Coriobacteriales</taxon>
        <taxon>Coriobacteriaceae</taxon>
        <taxon>Collinsella</taxon>
    </lineage>
</organism>
<evidence type="ECO:0000256" key="2">
    <source>
        <dbReference type="ARBA" id="ARBA00023125"/>
    </source>
</evidence>